<organism evidence="1 2">
    <name type="scientific">Yersinia bercovieri ATCC 43970</name>
    <dbReference type="NCBI Taxonomy" id="349968"/>
    <lineage>
        <taxon>Bacteria</taxon>
        <taxon>Pseudomonadati</taxon>
        <taxon>Pseudomonadota</taxon>
        <taxon>Gammaproteobacteria</taxon>
        <taxon>Enterobacterales</taxon>
        <taxon>Yersiniaceae</taxon>
        <taxon>Yersinia</taxon>
    </lineage>
</organism>
<sequence>MQIDNALTDKILNLAQNGIVQITDLHHYDKDTVLFHFDHLCAQGWAEPRPVRNDRDGIYGFMLQGITTEGRRKLHIKNHQEHTETPAALLENCTINGGLVQIQVGGGNNQTGAYTAQSDGGRLLIWAKRVWGWVKRWWGGS</sequence>
<gene>
    <name evidence="1" type="ORF">yberc0001_36140</name>
</gene>
<accession>A0ABP2E026</accession>
<dbReference type="Proteomes" id="UP000010319">
    <property type="component" value="Unassembled WGS sequence"/>
</dbReference>
<name>A0ABP2E026_YERBE</name>
<dbReference type="EMBL" id="AALC02000042">
    <property type="protein sequence ID" value="EEQ05829.1"/>
    <property type="molecule type" value="Genomic_DNA"/>
</dbReference>
<evidence type="ECO:0000313" key="1">
    <source>
        <dbReference type="EMBL" id="EEQ05829.1"/>
    </source>
</evidence>
<keyword evidence="2" id="KW-1185">Reference proteome</keyword>
<proteinExistence type="predicted"/>
<dbReference type="RefSeq" id="WP_005276918.1">
    <property type="nucleotide sequence ID" value="NZ_AALC02000042.1"/>
</dbReference>
<comment type="caution">
    <text evidence="1">The sequence shown here is derived from an EMBL/GenBank/DDBJ whole genome shotgun (WGS) entry which is preliminary data.</text>
</comment>
<protein>
    <submittedName>
        <fullName evidence="1">Uncharacterized protein</fullName>
    </submittedName>
</protein>
<reference evidence="1" key="1">
    <citation type="submission" date="2008-12" db="EMBL/GenBank/DDBJ databases">
        <title>Annotation of the Yersinia bercovieri ATCC 43970 genome.</title>
        <authorList>
            <person name="Read T.D."/>
            <person name="Akmal A."/>
            <person name="Bishop-Lilly K."/>
            <person name="Chen P.E."/>
            <person name="Cook C."/>
            <person name="Kiley M.P."/>
            <person name="Lentz S."/>
            <person name="Mateczun A."/>
            <person name="Nagarajan N."/>
            <person name="Nolan N."/>
            <person name="Osborne B.I."/>
            <person name="Pop M."/>
            <person name="Sozhamannan S."/>
            <person name="Stewart A.C."/>
            <person name="Sulakvelidze A."/>
            <person name="Thomason B."/>
            <person name="Willner K."/>
            <person name="Zwick M.E."/>
        </authorList>
    </citation>
    <scope>NUCLEOTIDE SEQUENCE [LARGE SCALE GENOMIC DNA]</scope>
    <source>
        <strain evidence="1">ATCC 43970</strain>
    </source>
</reference>
<evidence type="ECO:0000313" key="2">
    <source>
        <dbReference type="Proteomes" id="UP000010319"/>
    </source>
</evidence>